<keyword evidence="10" id="KW-1185">Reference proteome</keyword>
<dbReference type="Gene3D" id="3.90.110.10">
    <property type="entry name" value="Lactate dehydrogenase/glycoside hydrolase, family 4, C-terminal"/>
    <property type="match status" value="1"/>
</dbReference>
<dbReference type="InterPro" id="IPR001557">
    <property type="entry name" value="L-lactate/malate_DH"/>
</dbReference>
<feature type="binding site" evidence="5">
    <location>
        <position position="33"/>
    </location>
    <ligand>
        <name>NAD(+)</name>
        <dbReference type="ChEBI" id="CHEBI:57540"/>
    </ligand>
</feature>
<reference evidence="9 10" key="1">
    <citation type="submission" date="2021-09" db="EMBL/GenBank/DDBJ databases">
        <title>WGS of Mycoplasma sp. Zaradi2 strains.</title>
        <authorList>
            <person name="Spergser J."/>
        </authorList>
    </citation>
    <scope>NUCLEOTIDE SEQUENCE [LARGE SCALE GENOMIC DNA]</scope>
    <source>
        <strain evidence="9 10">1331</strain>
    </source>
</reference>
<dbReference type="Pfam" id="PF02866">
    <property type="entry name" value="Ldh_1_C"/>
    <property type="match status" value="1"/>
</dbReference>
<dbReference type="EMBL" id="JAIQBY010000027">
    <property type="protein sequence ID" value="MBZ4195558.1"/>
    <property type="molecule type" value="Genomic_DNA"/>
</dbReference>
<evidence type="ECO:0000256" key="2">
    <source>
        <dbReference type="ARBA" id="ARBA00023002"/>
    </source>
</evidence>
<feature type="domain" description="Lactate/malate dehydrogenase C-terminal" evidence="8">
    <location>
        <begin position="147"/>
        <end position="308"/>
    </location>
</feature>
<sequence length="322" mass="35147">MKKIIVVGLGNVGFTYVNIAIARGIQAQWVFVDKNEETSEAHIHDFQDMVSIMPKNGSTFKKGTLLEDSADADVVVITASIPADKTFSDRLSLAGANAKLMKSFTSDLDKAGFKGVVVVAANPCDVMAAAVHYGSKIPANRVISTGTILDSSRFRKLLAKRLNISPDSVYGSVLAEHGSSCMIPWSLVKVGETSFNDLVASGVININELEEFRQSVINEAFYIFSRKGNTQFGIGTSLYEITDAIINNKRCVMTVGVKLPKGYDYEGIYLSIPVIVGENGYEYLNQKPSMTNEEWEIFNKSSKSLAEVHTSALSMIGIDKKF</sequence>
<organism evidence="9 10">
    <name type="scientific">Mycoplasma tauri</name>
    <dbReference type="NCBI Taxonomy" id="547987"/>
    <lineage>
        <taxon>Bacteria</taxon>
        <taxon>Bacillati</taxon>
        <taxon>Mycoplasmatota</taxon>
        <taxon>Mollicutes</taxon>
        <taxon>Mycoplasmataceae</taxon>
        <taxon>Mycoplasma</taxon>
    </lineage>
</organism>
<dbReference type="PANTHER" id="PTHR43128">
    <property type="entry name" value="L-2-HYDROXYCARBOXYLATE DEHYDROGENASE (NAD(P)(+))"/>
    <property type="match status" value="1"/>
</dbReference>
<evidence type="ECO:0000256" key="4">
    <source>
        <dbReference type="PIRSR" id="PIRSR000102-1"/>
    </source>
</evidence>
<protein>
    <submittedName>
        <fullName evidence="9">L-lactate dehydrogenase</fullName>
    </submittedName>
</protein>
<dbReference type="GO" id="GO:0004459">
    <property type="term" value="F:L-lactate dehydrogenase (NAD+) activity"/>
    <property type="evidence" value="ECO:0007669"/>
    <property type="project" value="TreeGrafter"/>
</dbReference>
<dbReference type="PRINTS" id="PR00086">
    <property type="entry name" value="LLDHDRGNASE"/>
</dbReference>
<keyword evidence="2 6" id="KW-0560">Oxidoreductase</keyword>
<evidence type="ECO:0000259" key="7">
    <source>
        <dbReference type="Pfam" id="PF00056"/>
    </source>
</evidence>
<dbReference type="RefSeq" id="WP_223644784.1">
    <property type="nucleotide sequence ID" value="NZ_JAIQBX010000003.1"/>
</dbReference>
<evidence type="ECO:0000313" key="9">
    <source>
        <dbReference type="EMBL" id="MBZ4195558.1"/>
    </source>
</evidence>
<gene>
    <name evidence="9" type="ORF">LAD73_02425</name>
</gene>
<dbReference type="Proteomes" id="UP000772186">
    <property type="component" value="Unassembled WGS sequence"/>
</dbReference>
<evidence type="ECO:0000256" key="6">
    <source>
        <dbReference type="RuleBase" id="RU003369"/>
    </source>
</evidence>
<evidence type="ECO:0000313" key="10">
    <source>
        <dbReference type="Proteomes" id="UP000772186"/>
    </source>
</evidence>
<dbReference type="Gene3D" id="3.40.50.720">
    <property type="entry name" value="NAD(P)-binding Rossmann-like Domain"/>
    <property type="match status" value="1"/>
</dbReference>
<name>A0A953NEN5_9MOLU</name>
<dbReference type="PIRSF" id="PIRSF000102">
    <property type="entry name" value="Lac_mal_DH"/>
    <property type="match status" value="1"/>
</dbReference>
<accession>A0A953NEN5</accession>
<proteinExistence type="inferred from homology"/>
<dbReference type="InterPro" id="IPR036291">
    <property type="entry name" value="NAD(P)-bd_dom_sf"/>
</dbReference>
<comment type="similarity">
    <text evidence="1">Belongs to the LDH/MDH superfamily. LDH family.</text>
</comment>
<feature type="binding site" evidence="5">
    <location>
        <begin position="8"/>
        <end position="13"/>
    </location>
    <ligand>
        <name>NAD(+)</name>
        <dbReference type="ChEBI" id="CHEBI:57540"/>
    </ligand>
</feature>
<evidence type="ECO:0000259" key="8">
    <source>
        <dbReference type="Pfam" id="PF02866"/>
    </source>
</evidence>
<dbReference type="InterPro" id="IPR015955">
    <property type="entry name" value="Lactate_DH/Glyco_Ohase_4_C"/>
</dbReference>
<dbReference type="AlphaFoldDB" id="A0A953NEN5"/>
<dbReference type="SUPFAM" id="SSF56327">
    <property type="entry name" value="LDH C-terminal domain-like"/>
    <property type="match status" value="1"/>
</dbReference>
<evidence type="ECO:0000256" key="5">
    <source>
        <dbReference type="PIRSR" id="PIRSR000102-3"/>
    </source>
</evidence>
<dbReference type="PANTHER" id="PTHR43128:SF16">
    <property type="entry name" value="L-LACTATE DEHYDROGENASE"/>
    <property type="match status" value="1"/>
</dbReference>
<dbReference type="InterPro" id="IPR022383">
    <property type="entry name" value="Lactate/malate_DH_C"/>
</dbReference>
<feature type="active site" description="Proton acceptor" evidence="4">
    <location>
        <position position="177"/>
    </location>
</feature>
<dbReference type="SUPFAM" id="SSF51735">
    <property type="entry name" value="NAD(P)-binding Rossmann-fold domains"/>
    <property type="match status" value="1"/>
</dbReference>
<feature type="domain" description="Lactate/malate dehydrogenase N-terminal" evidence="7">
    <location>
        <begin position="3"/>
        <end position="143"/>
    </location>
</feature>
<comment type="caution">
    <text evidence="9">The sequence shown here is derived from an EMBL/GenBank/DDBJ whole genome shotgun (WGS) entry which is preliminary data.</text>
</comment>
<keyword evidence="3 5" id="KW-0520">NAD</keyword>
<dbReference type="InterPro" id="IPR001236">
    <property type="entry name" value="Lactate/malate_DH_N"/>
</dbReference>
<feature type="binding site" evidence="5">
    <location>
        <position position="97"/>
    </location>
    <ligand>
        <name>NAD(+)</name>
        <dbReference type="ChEBI" id="CHEBI:57540"/>
    </ligand>
</feature>
<dbReference type="GO" id="GO:0006089">
    <property type="term" value="P:lactate metabolic process"/>
    <property type="evidence" value="ECO:0007669"/>
    <property type="project" value="TreeGrafter"/>
</dbReference>
<evidence type="ECO:0000256" key="3">
    <source>
        <dbReference type="ARBA" id="ARBA00023027"/>
    </source>
</evidence>
<evidence type="ECO:0000256" key="1">
    <source>
        <dbReference type="ARBA" id="ARBA00006054"/>
    </source>
</evidence>
<dbReference type="Pfam" id="PF00056">
    <property type="entry name" value="Ldh_1_N"/>
    <property type="match status" value="1"/>
</dbReference>